<sequence>MNERSIGGLPWLDYVLATPKQAVGIARAHRQRYEGNSMAYAMYSPLHAAMRRSLNSVDPRTPLDNVVAWAVQKRDWRGPAFRKAANGFLDLLPAGATGVRVAQESWTESELTIVLRDLLGIRLTSGKLLLVAPYCKELELHQDAADILLLMMESVLDQALPGATPVVWDTRHGQAFRLHARTNRRILEVAARGLVAKYLREWSLAA</sequence>
<dbReference type="RefSeq" id="WP_377855702.1">
    <property type="nucleotide sequence ID" value="NZ_JBHLZU010000018.1"/>
</dbReference>
<dbReference type="Proteomes" id="UP001589693">
    <property type="component" value="Unassembled WGS sequence"/>
</dbReference>
<proteinExistence type="predicted"/>
<dbReference type="EMBL" id="JBHLZU010000018">
    <property type="protein sequence ID" value="MFB9906806.1"/>
    <property type="molecule type" value="Genomic_DNA"/>
</dbReference>
<accession>A0ABV6A0Z0</accession>
<keyword evidence="2" id="KW-1185">Reference proteome</keyword>
<evidence type="ECO:0000313" key="1">
    <source>
        <dbReference type="EMBL" id="MFB9906806.1"/>
    </source>
</evidence>
<gene>
    <name evidence="1" type="ORF">ACFFQA_22960</name>
</gene>
<organism evidence="1 2">
    <name type="scientific">Allokutzneria oryzae</name>
    <dbReference type="NCBI Taxonomy" id="1378989"/>
    <lineage>
        <taxon>Bacteria</taxon>
        <taxon>Bacillati</taxon>
        <taxon>Actinomycetota</taxon>
        <taxon>Actinomycetes</taxon>
        <taxon>Pseudonocardiales</taxon>
        <taxon>Pseudonocardiaceae</taxon>
        <taxon>Allokutzneria</taxon>
    </lineage>
</organism>
<evidence type="ECO:0000313" key="2">
    <source>
        <dbReference type="Proteomes" id="UP001589693"/>
    </source>
</evidence>
<name>A0ABV6A0Z0_9PSEU</name>
<protein>
    <submittedName>
        <fullName evidence="1">Uncharacterized protein</fullName>
    </submittedName>
</protein>
<reference evidence="1 2" key="1">
    <citation type="submission" date="2024-09" db="EMBL/GenBank/DDBJ databases">
        <authorList>
            <person name="Sun Q."/>
            <person name="Mori K."/>
        </authorList>
    </citation>
    <scope>NUCLEOTIDE SEQUENCE [LARGE SCALE GENOMIC DNA]</scope>
    <source>
        <strain evidence="1 2">TBRC 7907</strain>
    </source>
</reference>
<comment type="caution">
    <text evidence="1">The sequence shown here is derived from an EMBL/GenBank/DDBJ whole genome shotgun (WGS) entry which is preliminary data.</text>
</comment>